<dbReference type="EMBL" id="JAVRJZ010000487">
    <property type="protein sequence ID" value="KAK2702306.1"/>
    <property type="molecule type" value="Genomic_DNA"/>
</dbReference>
<evidence type="ECO:0000256" key="4">
    <source>
        <dbReference type="SAM" id="MobiDB-lite"/>
    </source>
</evidence>
<dbReference type="Pfam" id="PF00352">
    <property type="entry name" value="TBP"/>
    <property type="match status" value="1"/>
</dbReference>
<dbReference type="GO" id="GO:0003677">
    <property type="term" value="F:DNA binding"/>
    <property type="evidence" value="ECO:0007669"/>
    <property type="project" value="UniProtKB-KW"/>
</dbReference>
<keyword evidence="3" id="KW-0804">Transcription</keyword>
<dbReference type="AlphaFoldDB" id="A0AA88H7T9"/>
<feature type="compositionally biased region" description="Polar residues" evidence="4">
    <location>
        <begin position="1"/>
        <end position="14"/>
    </location>
</feature>
<dbReference type="InterPro" id="IPR012295">
    <property type="entry name" value="TBP_dom_sf"/>
</dbReference>
<protein>
    <submittedName>
        <fullName evidence="5">Uncharacterized protein</fullName>
    </submittedName>
</protein>
<evidence type="ECO:0000256" key="2">
    <source>
        <dbReference type="ARBA" id="ARBA00023125"/>
    </source>
</evidence>
<feature type="compositionally biased region" description="Basic and acidic residues" evidence="4">
    <location>
        <begin position="21"/>
        <end position="31"/>
    </location>
</feature>
<evidence type="ECO:0000256" key="1">
    <source>
        <dbReference type="ARBA" id="ARBA00005560"/>
    </source>
</evidence>
<dbReference type="Proteomes" id="UP001187531">
    <property type="component" value="Unassembled WGS sequence"/>
</dbReference>
<organism evidence="5 6">
    <name type="scientific">Artemia franciscana</name>
    <name type="common">Brine shrimp</name>
    <name type="synonym">Artemia sanfranciscana</name>
    <dbReference type="NCBI Taxonomy" id="6661"/>
    <lineage>
        <taxon>Eukaryota</taxon>
        <taxon>Metazoa</taxon>
        <taxon>Ecdysozoa</taxon>
        <taxon>Arthropoda</taxon>
        <taxon>Crustacea</taxon>
        <taxon>Branchiopoda</taxon>
        <taxon>Anostraca</taxon>
        <taxon>Artemiidae</taxon>
        <taxon>Artemia</taxon>
    </lineage>
</organism>
<evidence type="ECO:0000313" key="6">
    <source>
        <dbReference type="Proteomes" id="UP001187531"/>
    </source>
</evidence>
<evidence type="ECO:0000313" key="5">
    <source>
        <dbReference type="EMBL" id="KAK2702306.1"/>
    </source>
</evidence>
<dbReference type="PANTHER" id="PTHR10126">
    <property type="entry name" value="TATA-BOX BINDING PROTEIN"/>
    <property type="match status" value="1"/>
</dbReference>
<sequence>MHYNVNNNSNCSDYSNKHRLPSNEEWKDKTHQVGSGYDSASGYFLPSDFSGQYQLPIHVELMTKAHQIGSGYGSLHDYGISYQIGLRSGFRPSDLSDRYQLPSGIEQIENYYQVGCRYETSADYHLPFQFGPRLKPVDSSDKYQIMRTTKQINRNNQLGNGYDSSLDYQLSPNPGLRSNSKTVKGEPTSAPLTLPCITIQGVQLNFKYTNVTCKFTVDCKLDLEIIAKRQNNLWLFQNKLRLLLRKPWVTATFRPNGGAFVSGIFPPDEAEKICRRLARIIQRTGFKCHFRRFAITNMGISTKLPFKLTENLPSYINASNDIRVSINERPGTSIEINRTIKLTVHSNGVILFRGRSLASFESGLNKIYPYLWNARIFDSDIQNVKKCTILV</sequence>
<comment type="similarity">
    <text evidence="1">Belongs to the TBP family.</text>
</comment>
<proteinExistence type="inferred from homology"/>
<evidence type="ECO:0000256" key="3">
    <source>
        <dbReference type="ARBA" id="ARBA00023163"/>
    </source>
</evidence>
<dbReference type="GO" id="GO:0006352">
    <property type="term" value="P:DNA-templated transcription initiation"/>
    <property type="evidence" value="ECO:0007669"/>
    <property type="project" value="InterPro"/>
</dbReference>
<keyword evidence="2" id="KW-0238">DNA-binding</keyword>
<dbReference type="Gene3D" id="3.30.310.10">
    <property type="entry name" value="TATA-Binding Protein"/>
    <property type="match status" value="2"/>
</dbReference>
<keyword evidence="6" id="KW-1185">Reference proteome</keyword>
<gene>
    <name evidence="5" type="ORF">QYM36_019082</name>
</gene>
<accession>A0AA88H7T9</accession>
<dbReference type="SUPFAM" id="SSF55945">
    <property type="entry name" value="TATA-box binding protein-like"/>
    <property type="match status" value="1"/>
</dbReference>
<name>A0AA88H7T9_ARTSF</name>
<comment type="caution">
    <text evidence="5">The sequence shown here is derived from an EMBL/GenBank/DDBJ whole genome shotgun (WGS) entry which is preliminary data.</text>
</comment>
<dbReference type="InterPro" id="IPR000814">
    <property type="entry name" value="TBP"/>
</dbReference>
<reference evidence="5" key="1">
    <citation type="submission" date="2023-07" db="EMBL/GenBank/DDBJ databases">
        <title>Chromosome-level genome assembly of Artemia franciscana.</title>
        <authorList>
            <person name="Jo E."/>
        </authorList>
    </citation>
    <scope>NUCLEOTIDE SEQUENCE</scope>
    <source>
        <tissue evidence="5">Whole body</tissue>
    </source>
</reference>
<feature type="region of interest" description="Disordered" evidence="4">
    <location>
        <begin position="1"/>
        <end position="31"/>
    </location>
</feature>